<dbReference type="Proteomes" id="UP001217918">
    <property type="component" value="Unassembled WGS sequence"/>
</dbReference>
<dbReference type="GO" id="GO:0005762">
    <property type="term" value="C:mitochondrial large ribosomal subunit"/>
    <property type="evidence" value="ECO:0007669"/>
    <property type="project" value="TreeGrafter"/>
</dbReference>
<comment type="similarity">
    <text evidence="2">Belongs to the mitochondrion-specific ribosomal protein mL43 family.</text>
</comment>
<comment type="caution">
    <text evidence="8">The sequence shown here is derived from an EMBL/GenBank/DDBJ whole genome shotgun (WGS) entry which is preliminary data.</text>
</comment>
<gene>
    <name evidence="8" type="ORF">P8C59_008567</name>
</gene>
<dbReference type="SMART" id="SM00916">
    <property type="entry name" value="L51_S25_CI-B8"/>
    <property type="match status" value="1"/>
</dbReference>
<evidence type="ECO:0000256" key="4">
    <source>
        <dbReference type="ARBA" id="ARBA00023128"/>
    </source>
</evidence>
<protein>
    <recommendedName>
        <fullName evidence="6">Large ribosomal subunit protein mL43</fullName>
    </recommendedName>
</protein>
<evidence type="ECO:0000256" key="1">
    <source>
        <dbReference type="ARBA" id="ARBA00004173"/>
    </source>
</evidence>
<evidence type="ECO:0000256" key="2">
    <source>
        <dbReference type="ARBA" id="ARBA00006073"/>
    </source>
</evidence>
<dbReference type="InterPro" id="IPR036249">
    <property type="entry name" value="Thioredoxin-like_sf"/>
</dbReference>
<sequence length="131" mass="14512">MTIKAKLIPSVGRNGVGAFILQCKKMDFHYCDWAGSSKGMNEFIRTKLATFAAAHAQIEFAVSPRPSRHPVIVGHYINGGRKAICVRNMAPKEILEKAELLRDASGEKLKKVNKPVQSINPSSDWTVSYQL</sequence>
<dbReference type="AlphaFoldDB" id="A0AAD9IBC8"/>
<evidence type="ECO:0000256" key="3">
    <source>
        <dbReference type="ARBA" id="ARBA00022980"/>
    </source>
</evidence>
<proteinExistence type="inferred from homology"/>
<reference evidence="8" key="1">
    <citation type="journal article" date="2023" name="Mol. Plant Microbe Interact.">
        <title>Elucidating the Obligate Nature and Biological Capacity of an Invasive Fungal Corn Pathogen.</title>
        <authorList>
            <person name="MacCready J.S."/>
            <person name="Roggenkamp E.M."/>
            <person name="Gdanetz K."/>
            <person name="Chilvers M.I."/>
        </authorList>
    </citation>
    <scope>NUCLEOTIDE SEQUENCE</scope>
    <source>
        <strain evidence="8">PM02</strain>
    </source>
</reference>
<evidence type="ECO:0000259" key="7">
    <source>
        <dbReference type="SMART" id="SM00916"/>
    </source>
</evidence>
<dbReference type="PANTHER" id="PTHR21396:SF2">
    <property type="entry name" value="LARGE RIBOSOMAL SUBUNIT PROTEIN ML43"/>
    <property type="match status" value="1"/>
</dbReference>
<keyword evidence="9" id="KW-1185">Reference proteome</keyword>
<dbReference type="GO" id="GO:0032543">
    <property type="term" value="P:mitochondrial translation"/>
    <property type="evidence" value="ECO:0007669"/>
    <property type="project" value="InterPro"/>
</dbReference>
<name>A0AAD9IBC8_9PEZI</name>
<dbReference type="Pfam" id="PF05047">
    <property type="entry name" value="L51_S25_CI-B8"/>
    <property type="match status" value="1"/>
</dbReference>
<dbReference type="SUPFAM" id="SSF52833">
    <property type="entry name" value="Thioredoxin-like"/>
    <property type="match status" value="1"/>
</dbReference>
<feature type="domain" description="Ribosomal protein/NADH dehydrogenase" evidence="7">
    <location>
        <begin position="32"/>
        <end position="105"/>
    </location>
</feature>
<dbReference type="Gene3D" id="3.40.30.10">
    <property type="entry name" value="Glutaredoxin"/>
    <property type="match status" value="1"/>
</dbReference>
<dbReference type="InterPro" id="IPR039927">
    <property type="entry name" value="Ribosomal_mL43"/>
</dbReference>
<evidence type="ECO:0000313" key="9">
    <source>
        <dbReference type="Proteomes" id="UP001217918"/>
    </source>
</evidence>
<evidence type="ECO:0000256" key="6">
    <source>
        <dbReference type="ARBA" id="ARBA00035188"/>
    </source>
</evidence>
<keyword evidence="3" id="KW-0689">Ribosomal protein</keyword>
<dbReference type="InterPro" id="IPR007741">
    <property type="entry name" value="Ribosomal_mL43/mS25/NADH_DH"/>
</dbReference>
<accession>A0AAD9IBC8</accession>
<keyword evidence="4" id="KW-0496">Mitochondrion</keyword>
<dbReference type="GO" id="GO:0003735">
    <property type="term" value="F:structural constituent of ribosome"/>
    <property type="evidence" value="ECO:0007669"/>
    <property type="project" value="InterPro"/>
</dbReference>
<comment type="subcellular location">
    <subcellularLocation>
        <location evidence="1">Mitochondrion</location>
    </subcellularLocation>
</comment>
<dbReference type="EMBL" id="JAQQPM010000008">
    <property type="protein sequence ID" value="KAK2074353.1"/>
    <property type="molecule type" value="Genomic_DNA"/>
</dbReference>
<organism evidence="8 9">
    <name type="scientific">Phyllachora maydis</name>
    <dbReference type="NCBI Taxonomy" id="1825666"/>
    <lineage>
        <taxon>Eukaryota</taxon>
        <taxon>Fungi</taxon>
        <taxon>Dikarya</taxon>
        <taxon>Ascomycota</taxon>
        <taxon>Pezizomycotina</taxon>
        <taxon>Sordariomycetes</taxon>
        <taxon>Sordariomycetidae</taxon>
        <taxon>Phyllachorales</taxon>
        <taxon>Phyllachoraceae</taxon>
        <taxon>Phyllachora</taxon>
    </lineage>
</organism>
<keyword evidence="5" id="KW-0687">Ribonucleoprotein</keyword>
<dbReference type="PANTHER" id="PTHR21396">
    <property type="entry name" value="39S RIBOSOMAL PROTEIN L43"/>
    <property type="match status" value="1"/>
</dbReference>
<evidence type="ECO:0000313" key="8">
    <source>
        <dbReference type="EMBL" id="KAK2074353.1"/>
    </source>
</evidence>
<evidence type="ECO:0000256" key="5">
    <source>
        <dbReference type="ARBA" id="ARBA00023274"/>
    </source>
</evidence>